<evidence type="ECO:0000313" key="2">
    <source>
        <dbReference type="Proteomes" id="UP000276133"/>
    </source>
</evidence>
<evidence type="ECO:0000313" key="1">
    <source>
        <dbReference type="EMBL" id="RNA25523.1"/>
    </source>
</evidence>
<name>A0A3M7RPL8_BRAPC</name>
<dbReference type="EMBL" id="REGN01002909">
    <property type="protein sequence ID" value="RNA25523.1"/>
    <property type="molecule type" value="Genomic_DNA"/>
</dbReference>
<organism evidence="1 2">
    <name type="scientific">Brachionus plicatilis</name>
    <name type="common">Marine rotifer</name>
    <name type="synonym">Brachionus muelleri</name>
    <dbReference type="NCBI Taxonomy" id="10195"/>
    <lineage>
        <taxon>Eukaryota</taxon>
        <taxon>Metazoa</taxon>
        <taxon>Spiralia</taxon>
        <taxon>Gnathifera</taxon>
        <taxon>Rotifera</taxon>
        <taxon>Eurotatoria</taxon>
        <taxon>Monogononta</taxon>
        <taxon>Pseudotrocha</taxon>
        <taxon>Ploima</taxon>
        <taxon>Brachionidae</taxon>
        <taxon>Brachionus</taxon>
    </lineage>
</organism>
<reference evidence="1 2" key="1">
    <citation type="journal article" date="2018" name="Sci. Rep.">
        <title>Genomic signatures of local adaptation to the degree of environmental predictability in rotifers.</title>
        <authorList>
            <person name="Franch-Gras L."/>
            <person name="Hahn C."/>
            <person name="Garcia-Roger E.M."/>
            <person name="Carmona M.J."/>
            <person name="Serra M."/>
            <person name="Gomez A."/>
        </authorList>
    </citation>
    <scope>NUCLEOTIDE SEQUENCE [LARGE SCALE GENOMIC DNA]</scope>
    <source>
        <strain evidence="1">HYR1</strain>
    </source>
</reference>
<proteinExistence type="predicted"/>
<dbReference type="AlphaFoldDB" id="A0A3M7RPL8"/>
<protein>
    <submittedName>
        <fullName evidence="1">Uncharacterized protein</fullName>
    </submittedName>
</protein>
<comment type="caution">
    <text evidence="1">The sequence shown here is derived from an EMBL/GenBank/DDBJ whole genome shotgun (WGS) entry which is preliminary data.</text>
</comment>
<keyword evidence="2" id="KW-1185">Reference proteome</keyword>
<accession>A0A3M7RPL8</accession>
<dbReference type="Proteomes" id="UP000276133">
    <property type="component" value="Unassembled WGS sequence"/>
</dbReference>
<sequence>MDDVAVLLSFVIFRASKSLVDSLSADTFRPIKILLLLICEKQQEDVLSKQTELKNKIRLVSKSSFIYLKNKLLGLFLVRCFNAISLKEFSTLKEKFHARNNKLL</sequence>
<gene>
    <name evidence="1" type="ORF">BpHYR1_007696</name>
</gene>